<reference evidence="2" key="1">
    <citation type="journal article" date="2023" name="G3 (Bethesda)">
        <title>A reference genome for the long-term kleptoplast-retaining sea slug Elysia crispata morphotype clarki.</title>
        <authorList>
            <person name="Eastman K.E."/>
            <person name="Pendleton A.L."/>
            <person name="Shaikh M.A."/>
            <person name="Suttiyut T."/>
            <person name="Ogas R."/>
            <person name="Tomko P."/>
            <person name="Gavelis G."/>
            <person name="Widhalm J.R."/>
            <person name="Wisecaver J.H."/>
        </authorList>
    </citation>
    <scope>NUCLEOTIDE SEQUENCE</scope>
    <source>
        <strain evidence="2">ECLA1</strain>
    </source>
</reference>
<comment type="caution">
    <text evidence="2">The sequence shown here is derived from an EMBL/GenBank/DDBJ whole genome shotgun (WGS) entry which is preliminary data.</text>
</comment>
<organism evidence="2 3">
    <name type="scientific">Elysia crispata</name>
    <name type="common">lettuce slug</name>
    <dbReference type="NCBI Taxonomy" id="231223"/>
    <lineage>
        <taxon>Eukaryota</taxon>
        <taxon>Metazoa</taxon>
        <taxon>Spiralia</taxon>
        <taxon>Lophotrochozoa</taxon>
        <taxon>Mollusca</taxon>
        <taxon>Gastropoda</taxon>
        <taxon>Heterobranchia</taxon>
        <taxon>Euthyneura</taxon>
        <taxon>Panpulmonata</taxon>
        <taxon>Sacoglossa</taxon>
        <taxon>Placobranchoidea</taxon>
        <taxon>Plakobranchidae</taxon>
        <taxon>Elysia</taxon>
    </lineage>
</organism>
<sequence>MNVSEVSTLATKQASAALRKPAKKSRKEALAKARASKEAKRLGQVPEPVTASPSTSATPAADPVSAENGIPVKLSASKRKLDLVADFAP</sequence>
<feature type="compositionally biased region" description="Low complexity" evidence="1">
    <location>
        <begin position="45"/>
        <end position="66"/>
    </location>
</feature>
<evidence type="ECO:0000313" key="3">
    <source>
        <dbReference type="Proteomes" id="UP001283361"/>
    </source>
</evidence>
<evidence type="ECO:0000313" key="2">
    <source>
        <dbReference type="EMBL" id="KAK3732696.1"/>
    </source>
</evidence>
<dbReference type="Proteomes" id="UP001283361">
    <property type="component" value="Unassembled WGS sequence"/>
</dbReference>
<keyword evidence="3" id="KW-1185">Reference proteome</keyword>
<proteinExistence type="predicted"/>
<protein>
    <submittedName>
        <fullName evidence="2">Uncharacterized protein</fullName>
    </submittedName>
</protein>
<gene>
    <name evidence="2" type="ORF">RRG08_006087</name>
</gene>
<dbReference type="EMBL" id="JAWDGP010006942">
    <property type="protein sequence ID" value="KAK3732696.1"/>
    <property type="molecule type" value="Genomic_DNA"/>
</dbReference>
<feature type="region of interest" description="Disordered" evidence="1">
    <location>
        <begin position="1"/>
        <end position="72"/>
    </location>
</feature>
<accession>A0AAE1CSD1</accession>
<evidence type="ECO:0000256" key="1">
    <source>
        <dbReference type="SAM" id="MobiDB-lite"/>
    </source>
</evidence>
<feature type="compositionally biased region" description="Polar residues" evidence="1">
    <location>
        <begin position="1"/>
        <end position="14"/>
    </location>
</feature>
<dbReference type="AlphaFoldDB" id="A0AAE1CSD1"/>
<name>A0AAE1CSD1_9GAST</name>
<feature type="compositionally biased region" description="Basic and acidic residues" evidence="1">
    <location>
        <begin position="27"/>
        <end position="41"/>
    </location>
</feature>